<reference evidence="2 3" key="1">
    <citation type="submission" date="2024-09" db="EMBL/GenBank/DDBJ databases">
        <authorList>
            <person name="Lee S.D."/>
        </authorList>
    </citation>
    <scope>NUCLEOTIDE SEQUENCE [LARGE SCALE GENOMIC DNA]</scope>
    <source>
        <strain evidence="2 3">N1-5</strain>
    </source>
</reference>
<sequence>MRERSSRPTPDDWPSALPAPLSRDLPEAALSWLHQALPADQWLHPVLRGRPWILAVLGTWRIDREIETLRAHRRYVADAWSEVLGPQVTEQLLAAHEAEAERLTVLGRQLRAVETVLFHRADRSW</sequence>
<evidence type="ECO:0000313" key="2">
    <source>
        <dbReference type="EMBL" id="MFC1403033.1"/>
    </source>
</evidence>
<organism evidence="2 3">
    <name type="scientific">Streptacidiphilus cavernicola</name>
    <dbReference type="NCBI Taxonomy" id="3342716"/>
    <lineage>
        <taxon>Bacteria</taxon>
        <taxon>Bacillati</taxon>
        <taxon>Actinomycetota</taxon>
        <taxon>Actinomycetes</taxon>
        <taxon>Kitasatosporales</taxon>
        <taxon>Streptomycetaceae</taxon>
        <taxon>Streptacidiphilus</taxon>
    </lineage>
</organism>
<feature type="region of interest" description="Disordered" evidence="1">
    <location>
        <begin position="1"/>
        <end position="20"/>
    </location>
</feature>
<evidence type="ECO:0000256" key="1">
    <source>
        <dbReference type="SAM" id="MobiDB-lite"/>
    </source>
</evidence>
<dbReference type="Proteomes" id="UP001592528">
    <property type="component" value="Unassembled WGS sequence"/>
</dbReference>
<protein>
    <submittedName>
        <fullName evidence="2">Uncharacterized protein</fullName>
    </submittedName>
</protein>
<gene>
    <name evidence="2" type="ORF">ACEZDJ_17220</name>
</gene>
<proteinExistence type="predicted"/>
<name>A0ABV6UNK2_9ACTN</name>
<keyword evidence="3" id="KW-1185">Reference proteome</keyword>
<dbReference type="EMBL" id="JBHEZZ010000008">
    <property type="protein sequence ID" value="MFC1403033.1"/>
    <property type="molecule type" value="Genomic_DNA"/>
</dbReference>
<comment type="caution">
    <text evidence="2">The sequence shown here is derived from an EMBL/GenBank/DDBJ whole genome shotgun (WGS) entry which is preliminary data.</text>
</comment>
<feature type="compositionally biased region" description="Basic and acidic residues" evidence="1">
    <location>
        <begin position="1"/>
        <end position="10"/>
    </location>
</feature>
<accession>A0ABV6UNK2</accession>
<evidence type="ECO:0000313" key="3">
    <source>
        <dbReference type="Proteomes" id="UP001592528"/>
    </source>
</evidence>
<dbReference type="RefSeq" id="WP_030249282.1">
    <property type="nucleotide sequence ID" value="NZ_JBHEZZ010000008.1"/>
</dbReference>